<evidence type="ECO:0000256" key="3">
    <source>
        <dbReference type="HAMAP-Rule" id="MF_01678"/>
    </source>
</evidence>
<comment type="catalytic activity">
    <reaction evidence="2 3">
        <text>5-(methylsulfanyl)-alpha-D-ribose 1-phosphate = 5-(methylsulfanyl)-D-ribulose 1-phosphate</text>
        <dbReference type="Rhea" id="RHEA:19989"/>
        <dbReference type="ChEBI" id="CHEBI:58533"/>
        <dbReference type="ChEBI" id="CHEBI:58548"/>
        <dbReference type="EC" id="5.3.1.23"/>
    </reaction>
</comment>
<feature type="binding site" evidence="3">
    <location>
        <position position="202"/>
    </location>
    <ligand>
        <name>substrate</name>
    </ligand>
</feature>
<comment type="function">
    <text evidence="3">Catalyzes the interconversion of methylthioribose-1-phosphate (MTR-1-P) into methylthioribulose-1-phosphate (MTRu-1-P).</text>
</comment>
<keyword evidence="3" id="KW-0486">Methionine biosynthesis</keyword>
<protein>
    <recommendedName>
        <fullName evidence="3">Methylthioribose-1-phosphate isomerase</fullName>
        <shortName evidence="3">M1Pi</shortName>
        <shortName evidence="3">MTR-1-P isomerase</shortName>
        <ecNumber evidence="3">5.3.1.23</ecNumber>
    </recommendedName>
    <alternativeName>
        <fullName evidence="3">S-methyl-5-thioribose-1-phosphate isomerase</fullName>
    </alternativeName>
</protein>
<comment type="caution">
    <text evidence="4">The sequence shown here is derived from an EMBL/GenBank/DDBJ whole genome shotgun (WGS) entry which is preliminary data.</text>
</comment>
<dbReference type="InterPro" id="IPR005251">
    <property type="entry name" value="IF-M1Pi"/>
</dbReference>
<dbReference type="InterPro" id="IPR000649">
    <property type="entry name" value="IF-2B-related"/>
</dbReference>
<organism evidence="4 5">
    <name type="scientific">Megasphaera hutchinsoni</name>
    <dbReference type="NCBI Taxonomy" id="1588748"/>
    <lineage>
        <taxon>Bacteria</taxon>
        <taxon>Bacillati</taxon>
        <taxon>Bacillota</taxon>
        <taxon>Negativicutes</taxon>
        <taxon>Veillonellales</taxon>
        <taxon>Veillonellaceae</taxon>
        <taxon>Megasphaera</taxon>
    </lineage>
</organism>
<dbReference type="EC" id="5.3.1.23" evidence="3"/>
<dbReference type="InterPro" id="IPR042529">
    <property type="entry name" value="IF_2B-like_C"/>
</dbReference>
<dbReference type="STRING" id="1588748.HMPREF3182_01121"/>
<dbReference type="InterPro" id="IPR037171">
    <property type="entry name" value="NagB/RpiA_transferase-like"/>
</dbReference>
<dbReference type="FunFam" id="3.40.50.10470:FF:000006">
    <property type="entry name" value="Methylthioribose-1-phosphate isomerase"/>
    <property type="match status" value="1"/>
</dbReference>
<keyword evidence="5" id="KW-1185">Reference proteome</keyword>
<feature type="binding site" evidence="3">
    <location>
        <position position="92"/>
    </location>
    <ligand>
        <name>substrate</name>
    </ligand>
</feature>
<keyword evidence="1 3" id="KW-0413">Isomerase</keyword>
<sequence length="357" mass="39548">MMKTMEWKEQTLYLLDQTKLPEQVTYIACKTWQEVYDAIACLVVRGAPAIGIAAAYGVVLGAYTTYQEQQSNESAVFIQAVCDIGKTLDRARPTAVNLHWAIMRMLDCAVHQQDHTVDEIIKELEKLAIQIHQEDVLLNKQLSMVGTQELSKIGKPLTILTHCNAGALATAAIGTALGVIRGLHQKGFIHMVYADETRPLLQGARLTVTELMEDHIPVTLITDNMAAWTMAQKKVDAVIVGADRIAANGDTANKVGTYGLSLLAHYHHIPFYVAAPISTFDRTIATGKEIPIEERAEDEVRCFNGNYCTPKQALVFNPAFDVTPHEHITGIFTEYGFISKPDMITVSSFFIENNIKE</sequence>
<evidence type="ECO:0000313" key="4">
    <source>
        <dbReference type="EMBL" id="KXB90697.1"/>
    </source>
</evidence>
<dbReference type="GO" id="GO:0019509">
    <property type="term" value="P:L-methionine salvage from methylthioadenosine"/>
    <property type="evidence" value="ECO:0007669"/>
    <property type="project" value="UniProtKB-UniRule"/>
</dbReference>
<proteinExistence type="inferred from homology"/>
<evidence type="ECO:0000256" key="2">
    <source>
        <dbReference type="ARBA" id="ARBA00052401"/>
    </source>
</evidence>
<dbReference type="InterPro" id="IPR027363">
    <property type="entry name" value="M1Pi_N"/>
</dbReference>
<comment type="similarity">
    <text evidence="3">Belongs to the EIF-2B alpha/beta/delta subunits family. MtnA subfamily.</text>
</comment>
<comment type="pathway">
    <text evidence="3">Amino-acid biosynthesis; L-methionine biosynthesis via salvage pathway; L-methionine from S-methyl-5-thio-alpha-D-ribose 1-phosphate: step 1/6.</text>
</comment>
<dbReference type="NCBIfam" id="TIGR00512">
    <property type="entry name" value="salvage_mtnA"/>
    <property type="match status" value="1"/>
</dbReference>
<dbReference type="InterPro" id="IPR011559">
    <property type="entry name" value="Initiation_fac_2B_a/b/d"/>
</dbReference>
<dbReference type="PATRIC" id="fig|1588748.3.peg.1081"/>
<feature type="active site" description="Proton donor" evidence="3">
    <location>
        <position position="243"/>
    </location>
</feature>
<dbReference type="EMBL" id="LSDT01000044">
    <property type="protein sequence ID" value="KXB90697.1"/>
    <property type="molecule type" value="Genomic_DNA"/>
</dbReference>
<gene>
    <name evidence="3" type="primary">mtnA</name>
    <name evidence="4" type="ORF">HMPREF3182_01121</name>
</gene>
<dbReference type="PANTHER" id="PTHR43475">
    <property type="entry name" value="METHYLTHIORIBOSE-1-PHOSPHATE ISOMERASE"/>
    <property type="match status" value="1"/>
</dbReference>
<dbReference type="HAMAP" id="MF_01678">
    <property type="entry name" value="Salvage_MtnA"/>
    <property type="match status" value="1"/>
</dbReference>
<dbReference type="AlphaFoldDB" id="A0A134CF26"/>
<dbReference type="PANTHER" id="PTHR43475:SF1">
    <property type="entry name" value="METHYLTHIORIBOSE-1-PHOSPHATE ISOMERASE"/>
    <property type="match status" value="1"/>
</dbReference>
<reference evidence="5" key="1">
    <citation type="submission" date="2016-01" db="EMBL/GenBank/DDBJ databases">
        <authorList>
            <person name="Mitreva M."/>
            <person name="Pepin K.H."/>
            <person name="Mihindukulasuriya K.A."/>
            <person name="Fulton R."/>
            <person name="Fronick C."/>
            <person name="O'Laughlin M."/>
            <person name="Miner T."/>
            <person name="Herter B."/>
            <person name="Rosa B.A."/>
            <person name="Cordes M."/>
            <person name="Tomlinson C."/>
            <person name="Wollam A."/>
            <person name="Palsikar V.B."/>
            <person name="Mardis E.R."/>
            <person name="Wilson R.K."/>
        </authorList>
    </citation>
    <scope>NUCLEOTIDE SEQUENCE [LARGE SCALE GENOMIC DNA]</scope>
    <source>
        <strain evidence="5">KA00182</strain>
    </source>
</reference>
<dbReference type="UniPathway" id="UPA00904">
    <property type="reaction ID" value="UER00874"/>
</dbReference>
<dbReference type="Pfam" id="PF01008">
    <property type="entry name" value="IF-2B"/>
    <property type="match status" value="1"/>
</dbReference>
<dbReference type="NCBIfam" id="TIGR00524">
    <property type="entry name" value="eIF-2B_rel"/>
    <property type="match status" value="1"/>
</dbReference>
<feature type="binding site" evidence="3">
    <location>
        <begin position="45"/>
        <end position="47"/>
    </location>
    <ligand>
        <name>substrate</name>
    </ligand>
</feature>
<keyword evidence="3" id="KW-0028">Amino-acid biosynthesis</keyword>
<dbReference type="NCBIfam" id="NF004326">
    <property type="entry name" value="PRK05720.1"/>
    <property type="match status" value="1"/>
</dbReference>
<dbReference type="Proteomes" id="UP000070160">
    <property type="component" value="Unassembled WGS sequence"/>
</dbReference>
<dbReference type="Gene3D" id="3.40.50.10470">
    <property type="entry name" value="Translation initiation factor eif-2b, domain 2"/>
    <property type="match status" value="1"/>
</dbReference>
<evidence type="ECO:0000256" key="1">
    <source>
        <dbReference type="ARBA" id="ARBA00023235"/>
    </source>
</evidence>
<accession>A0A134CF26</accession>
<feature type="site" description="Transition state stabilizer" evidence="3">
    <location>
        <position position="163"/>
    </location>
</feature>
<feature type="binding site" evidence="3">
    <location>
        <begin position="253"/>
        <end position="254"/>
    </location>
    <ligand>
        <name>substrate</name>
    </ligand>
</feature>
<name>A0A134CF26_9FIRM</name>
<dbReference type="GO" id="GO:0046523">
    <property type="term" value="F:S-methyl-5-thioribose-1-phosphate isomerase activity"/>
    <property type="evidence" value="ECO:0007669"/>
    <property type="project" value="UniProtKB-UniRule"/>
</dbReference>
<dbReference type="FunFam" id="1.20.120.420:FF:000003">
    <property type="entry name" value="Methylthioribose-1-phosphate isomerase"/>
    <property type="match status" value="1"/>
</dbReference>
<evidence type="ECO:0000313" key="5">
    <source>
        <dbReference type="Proteomes" id="UP000070160"/>
    </source>
</evidence>
<dbReference type="Gene3D" id="1.20.120.420">
    <property type="entry name" value="translation initiation factor eif-2b, domain 1"/>
    <property type="match status" value="1"/>
</dbReference>
<dbReference type="SUPFAM" id="SSF100950">
    <property type="entry name" value="NagB/RpiA/CoA transferase-like"/>
    <property type="match status" value="1"/>
</dbReference>